<organism evidence="2 3">
    <name type="scientific">Gossypium australe</name>
    <dbReference type="NCBI Taxonomy" id="47621"/>
    <lineage>
        <taxon>Eukaryota</taxon>
        <taxon>Viridiplantae</taxon>
        <taxon>Streptophyta</taxon>
        <taxon>Embryophyta</taxon>
        <taxon>Tracheophyta</taxon>
        <taxon>Spermatophyta</taxon>
        <taxon>Magnoliopsida</taxon>
        <taxon>eudicotyledons</taxon>
        <taxon>Gunneridae</taxon>
        <taxon>Pentapetalae</taxon>
        <taxon>rosids</taxon>
        <taxon>malvids</taxon>
        <taxon>Malvales</taxon>
        <taxon>Malvaceae</taxon>
        <taxon>Malvoideae</taxon>
        <taxon>Gossypium</taxon>
    </lineage>
</organism>
<comment type="caution">
    <text evidence="2">The sequence shown here is derived from an EMBL/GenBank/DDBJ whole genome shotgun (WGS) entry which is preliminary data.</text>
</comment>
<sequence>MVLRYEVAEMGWELSLRANSRRACAMDSVWLQEDGDGGVNLEGDLNLMSQWNGGSSKEKRQLEMDHDSEDSVMVGGNRKKRPRREEDRSKVVDELETLLPKGKSTGRNENHMLECSWIRESTSYKNTSIERVRRSYGFFNGIDVQDVGSRRGLYLALKNEMRWGSVEVNWFLWFAICAQQRGFIEDAEKYGA</sequence>
<feature type="region of interest" description="Disordered" evidence="1">
    <location>
        <begin position="50"/>
        <end position="90"/>
    </location>
</feature>
<accession>A0A5B6WH21</accession>
<reference evidence="3" key="1">
    <citation type="journal article" date="2019" name="Plant Biotechnol. J.">
        <title>Genome sequencing of the Australian wild diploid species Gossypium australe highlights disease resistance and delayed gland morphogenesis.</title>
        <authorList>
            <person name="Cai Y."/>
            <person name="Cai X."/>
            <person name="Wang Q."/>
            <person name="Wang P."/>
            <person name="Zhang Y."/>
            <person name="Cai C."/>
            <person name="Xu Y."/>
            <person name="Wang K."/>
            <person name="Zhou Z."/>
            <person name="Wang C."/>
            <person name="Geng S."/>
            <person name="Li B."/>
            <person name="Dong Q."/>
            <person name="Hou Y."/>
            <person name="Wang H."/>
            <person name="Ai P."/>
            <person name="Liu Z."/>
            <person name="Yi F."/>
            <person name="Sun M."/>
            <person name="An G."/>
            <person name="Cheng J."/>
            <person name="Zhang Y."/>
            <person name="Shi Q."/>
            <person name="Xie Y."/>
            <person name="Shi X."/>
            <person name="Chang Y."/>
            <person name="Huang F."/>
            <person name="Chen Y."/>
            <person name="Hong S."/>
            <person name="Mi L."/>
            <person name="Sun Q."/>
            <person name="Zhang L."/>
            <person name="Zhou B."/>
            <person name="Peng R."/>
            <person name="Zhang X."/>
            <person name="Liu F."/>
        </authorList>
    </citation>
    <scope>NUCLEOTIDE SEQUENCE [LARGE SCALE GENOMIC DNA]</scope>
    <source>
        <strain evidence="3">cv. PA1801</strain>
    </source>
</reference>
<evidence type="ECO:0000256" key="1">
    <source>
        <dbReference type="SAM" id="MobiDB-lite"/>
    </source>
</evidence>
<evidence type="ECO:0000313" key="3">
    <source>
        <dbReference type="Proteomes" id="UP000325315"/>
    </source>
</evidence>
<dbReference type="Proteomes" id="UP000325315">
    <property type="component" value="Unassembled WGS sequence"/>
</dbReference>
<protein>
    <submittedName>
        <fullName evidence="2">Uncharacterized protein</fullName>
    </submittedName>
</protein>
<proteinExistence type="predicted"/>
<gene>
    <name evidence="2" type="ORF">EPI10_021169</name>
</gene>
<dbReference type="AlphaFoldDB" id="A0A5B6WH21"/>
<dbReference type="OrthoDB" id="10496668at2759"/>
<name>A0A5B6WH21_9ROSI</name>
<dbReference type="EMBL" id="SMMG02000003">
    <property type="protein sequence ID" value="KAA3480753.1"/>
    <property type="molecule type" value="Genomic_DNA"/>
</dbReference>
<feature type="compositionally biased region" description="Basic and acidic residues" evidence="1">
    <location>
        <begin position="56"/>
        <end position="65"/>
    </location>
</feature>
<evidence type="ECO:0000313" key="2">
    <source>
        <dbReference type="EMBL" id="KAA3480753.1"/>
    </source>
</evidence>
<keyword evidence="3" id="KW-1185">Reference proteome</keyword>